<dbReference type="SUPFAM" id="SSF47923">
    <property type="entry name" value="Ypt/Rab-GAP domain of gyp1p"/>
    <property type="match status" value="2"/>
</dbReference>
<sequence length="792" mass="91543">MSNDGSLLALRQSVFKFDKGIPNHLRGKIYKFLLGIKFNSNDHRRNIDNFELLSFLKNPVFDDVCQDVIQHDVDRTRSTSDFFRLPDNRFLLKTLLTFYSKNVCPYKQGMNEVLAPLLYLIDDSFTLCDVYNAFTGLIDRYLSNLYEGEYFYKLKVSFRVYNRILWYQDPVLAFVLEQNGITPDMYSTWWFLTLFSSKHDLPIIYCIWDYYLAEDNKILLLFIGVALVMHNRKHLLACDPTQLPEEMSKLKIEDVKQFHEIWNLAKMLQINTPSRIVEFVMCDKGTIKGLQNEIAPNYSSGIFVVDKDELMDINGLTYIIDIRSKDIFEKEANSNSVHFDISKDWNKSTTALLRNIYNMNDDNLSRFSDCESDNSSHIKSPSNVYKSIDHQKITTNPSLFPCNVQVNTTGNKSTGRYINGRYYSTGGMIFGEYSEQDRRAFEDFSISNCHLAILSDQLPSSIDFFLGRSIPKCTLTSFYFYLAQHCLLPRVSIIGKKNKKISSARNSFSVNRNGSGDKYISTSSIGDSFYKFKNVLGRLTSISNNSVSTSLTPLDIISWSSISTLDNFHHIECHIDLIYQPIKHPEMRWLSCYSNYRKLINLGIRDYSFNWGYSKGEQMYRLVLSKNLILVVSMPEFMDIEMCNNSRVDYFISGKQICLEDPMVYYFDPTVSNWSDLISSQAKIAAKYNRKNIMNEEGNQVKKFDTDTEASERTHGIDAVYVYGVFHTSTISKITSAKNNYTIVSFYFSSNPSEPLFRCKFFAKEDTKMCLDIVKMLYRSSRTIVSSNDDSS</sequence>
<dbReference type="Pfam" id="PF00566">
    <property type="entry name" value="RabGAP-TBC"/>
    <property type="match status" value="1"/>
</dbReference>
<dbReference type="OrthoDB" id="1668230at2759"/>
<dbReference type="SMART" id="SM00164">
    <property type="entry name" value="TBC"/>
    <property type="match status" value="1"/>
</dbReference>
<protein>
    <submittedName>
        <fullName evidence="2">Rab-GTPase-TBC domain</fullName>
    </submittedName>
</protein>
<dbReference type="InterPro" id="IPR050302">
    <property type="entry name" value="Rab_GAP_TBC_domain"/>
</dbReference>
<dbReference type="InterPro" id="IPR000195">
    <property type="entry name" value="Rab-GAP-TBC_dom"/>
</dbReference>
<dbReference type="RefSeq" id="XP_021337496.1">
    <property type="nucleotide sequence ID" value="XM_021482907.1"/>
</dbReference>
<dbReference type="PROSITE" id="PS50086">
    <property type="entry name" value="TBC_RABGAP"/>
    <property type="match status" value="1"/>
</dbReference>
<dbReference type="Gene3D" id="1.10.8.270">
    <property type="entry name" value="putative rabgap domain of human tbc1 domain family member 14 like domains"/>
    <property type="match status" value="1"/>
</dbReference>
<dbReference type="PANTHER" id="PTHR47219:SF9">
    <property type="entry name" value="GTPASE ACTIVATING PROTEIN AND CENTROSOME-ASSOCIATED, ISOFORM B"/>
    <property type="match status" value="1"/>
</dbReference>
<dbReference type="AlphaFoldDB" id="A0A1N6LWZ8"/>
<dbReference type="PANTHER" id="PTHR47219">
    <property type="entry name" value="RAB GTPASE-ACTIVATING PROTEIN 1-LIKE"/>
    <property type="match status" value="1"/>
</dbReference>
<name>A0A1N6LWZ8_BABMR</name>
<evidence type="ECO:0000313" key="2">
    <source>
        <dbReference type="EMBL" id="SIO73395.1"/>
    </source>
</evidence>
<dbReference type="InterPro" id="IPR035969">
    <property type="entry name" value="Rab-GAP_TBC_sf"/>
</dbReference>
<dbReference type="Proteomes" id="UP000002899">
    <property type="component" value="Chromosome I"/>
</dbReference>
<feature type="domain" description="Rab-GAP TBC" evidence="1">
    <location>
        <begin position="20"/>
        <end position="215"/>
    </location>
</feature>
<reference evidence="2 3" key="3">
    <citation type="journal article" date="2016" name="Sci. Rep.">
        <title>Genome-wide diversity and gene expression profiling of Babesia microti isolates identify polymorphic genes that mediate host-pathogen interactions.</title>
        <authorList>
            <person name="Silva J.C."/>
            <person name="Cornillot E."/>
            <person name="McCracken C."/>
            <person name="Usmani-Brown S."/>
            <person name="Dwivedi A."/>
            <person name="Ifeonu O.O."/>
            <person name="Crabtree J."/>
            <person name="Gotia H.T."/>
            <person name="Virji A.Z."/>
            <person name="Reynes C."/>
            <person name="Colinge J."/>
            <person name="Kumar V."/>
            <person name="Lawres L."/>
            <person name="Pazzi J.E."/>
            <person name="Pablo J.V."/>
            <person name="Hung C."/>
            <person name="Brancato J."/>
            <person name="Kumari P."/>
            <person name="Orvis J."/>
            <person name="Tretina K."/>
            <person name="Chibucos M."/>
            <person name="Ott S."/>
            <person name="Sadzewicz L."/>
            <person name="Sengamalay N."/>
            <person name="Shetty A.C."/>
            <person name="Su Q."/>
            <person name="Tallon L."/>
            <person name="Fraser C.M."/>
            <person name="Frutos R."/>
            <person name="Molina D.M."/>
            <person name="Krause P.J."/>
            <person name="Ben Mamoun C."/>
        </authorList>
    </citation>
    <scope>NUCLEOTIDE SEQUENCE [LARGE SCALE GENOMIC DNA]</scope>
    <source>
        <strain evidence="2 3">RI</strain>
    </source>
</reference>
<evidence type="ECO:0000259" key="1">
    <source>
        <dbReference type="PROSITE" id="PS50086"/>
    </source>
</evidence>
<organism evidence="2 3">
    <name type="scientific">Babesia microti (strain RI)</name>
    <dbReference type="NCBI Taxonomy" id="1133968"/>
    <lineage>
        <taxon>Eukaryota</taxon>
        <taxon>Sar</taxon>
        <taxon>Alveolata</taxon>
        <taxon>Apicomplexa</taxon>
        <taxon>Aconoidasida</taxon>
        <taxon>Piroplasmida</taxon>
        <taxon>Babesiidae</taxon>
        <taxon>Babesia</taxon>
    </lineage>
</organism>
<dbReference type="GO" id="GO:0031267">
    <property type="term" value="F:small GTPase binding"/>
    <property type="evidence" value="ECO:0007669"/>
    <property type="project" value="TreeGrafter"/>
</dbReference>
<dbReference type="Gene3D" id="1.10.472.80">
    <property type="entry name" value="Ypt/Rab-GAP domain of gyp1p, domain 3"/>
    <property type="match status" value="1"/>
</dbReference>
<reference evidence="2 3" key="2">
    <citation type="journal article" date="2013" name="PLoS ONE">
        <title>Whole genome mapping and re-organization of the nuclear and mitochondrial genomes of Babesia microti isolates.</title>
        <authorList>
            <person name="Cornillot E."/>
            <person name="Dassouli A."/>
            <person name="Garg A."/>
            <person name="Pachikara N."/>
            <person name="Randazzo S."/>
            <person name="Depoix D."/>
            <person name="Carcy B."/>
            <person name="Delbecq S."/>
            <person name="Frutos R."/>
            <person name="Silva J.C."/>
            <person name="Sutton R."/>
            <person name="Krause P.J."/>
            <person name="Mamoun C.B."/>
        </authorList>
    </citation>
    <scope>NUCLEOTIDE SEQUENCE [LARGE SCALE GENOMIC DNA]</scope>
    <source>
        <strain evidence="2 3">RI</strain>
    </source>
</reference>
<dbReference type="EMBL" id="FO082871">
    <property type="protein sequence ID" value="SIO73395.1"/>
    <property type="molecule type" value="Genomic_DNA"/>
</dbReference>
<dbReference type="GeneID" id="24423596"/>
<gene>
    <name evidence="2" type="ORF">BMR1_01G02625</name>
</gene>
<evidence type="ECO:0000313" key="3">
    <source>
        <dbReference type="Proteomes" id="UP000002899"/>
    </source>
</evidence>
<dbReference type="VEuPathDB" id="PiroplasmaDB:BMR1_01G02625"/>
<accession>A0A1N6LWZ8</accession>
<dbReference type="GO" id="GO:0005096">
    <property type="term" value="F:GTPase activator activity"/>
    <property type="evidence" value="ECO:0007669"/>
    <property type="project" value="TreeGrafter"/>
</dbReference>
<dbReference type="KEGG" id="bmic:BMR1_01G02625"/>
<proteinExistence type="predicted"/>
<reference evidence="2 3" key="1">
    <citation type="journal article" date="2012" name="Nucleic Acids Res.">
        <title>Sequencing of the smallest Apicomplexan genome from the human pathogen Babesia microti.</title>
        <authorList>
            <person name="Cornillot E."/>
            <person name="Hadj-Kaddour K."/>
            <person name="Dassouli A."/>
            <person name="Noel B."/>
            <person name="Ranwez V."/>
            <person name="Vacherie B."/>
            <person name="Augagneur Y."/>
            <person name="Bres V."/>
            <person name="Duclos A."/>
            <person name="Randazzo S."/>
            <person name="Carcy B."/>
            <person name="Debierre-Grockiego F."/>
            <person name="Delbecq S."/>
            <person name="Moubri-Menage K."/>
            <person name="Shams-Eldin H."/>
            <person name="Usmani-Brown S."/>
            <person name="Bringaud F."/>
            <person name="Wincker P."/>
            <person name="Vivares C.P."/>
            <person name="Schwarz R.T."/>
            <person name="Schetters T.P."/>
            <person name="Krause P.J."/>
            <person name="Gorenflot A."/>
            <person name="Berry V."/>
            <person name="Barbe V."/>
            <person name="Ben Mamoun C."/>
        </authorList>
    </citation>
    <scope>NUCLEOTIDE SEQUENCE [LARGE SCALE GENOMIC DNA]</scope>
    <source>
        <strain evidence="2 3">RI</strain>
    </source>
</reference>
<keyword evidence="3" id="KW-1185">Reference proteome</keyword>